<dbReference type="EMBL" id="JYDW01000342">
    <property type="protein sequence ID" value="KRZ49009.1"/>
    <property type="molecule type" value="Genomic_DNA"/>
</dbReference>
<keyword evidence="3" id="KW-1185">Reference proteome</keyword>
<dbReference type="AlphaFoldDB" id="A0A0V1KPI3"/>
<accession>A0A0V1KPI3</accession>
<dbReference type="Gene3D" id="2.40.70.10">
    <property type="entry name" value="Acid Proteases"/>
    <property type="match status" value="1"/>
</dbReference>
<evidence type="ECO:0000256" key="1">
    <source>
        <dbReference type="SAM" id="MobiDB-lite"/>
    </source>
</evidence>
<dbReference type="PANTHER" id="PTHR47331">
    <property type="entry name" value="PHD-TYPE DOMAIN-CONTAINING PROTEIN"/>
    <property type="match status" value="1"/>
</dbReference>
<dbReference type="Proteomes" id="UP000054721">
    <property type="component" value="Unassembled WGS sequence"/>
</dbReference>
<dbReference type="PANTHER" id="PTHR47331:SF5">
    <property type="entry name" value="RIBONUCLEASE H"/>
    <property type="match status" value="1"/>
</dbReference>
<evidence type="ECO:0000313" key="2">
    <source>
        <dbReference type="EMBL" id="KRZ49009.1"/>
    </source>
</evidence>
<evidence type="ECO:0008006" key="4">
    <source>
        <dbReference type="Google" id="ProtNLM"/>
    </source>
</evidence>
<feature type="region of interest" description="Disordered" evidence="1">
    <location>
        <begin position="1"/>
        <end position="23"/>
    </location>
</feature>
<protein>
    <recommendedName>
        <fullName evidence="4">Peptidase aspartic putative domain-containing protein</fullName>
    </recommendedName>
</protein>
<dbReference type="OrthoDB" id="6145496at2759"/>
<dbReference type="InterPro" id="IPR021109">
    <property type="entry name" value="Peptidase_aspartic_dom_sf"/>
</dbReference>
<reference evidence="2 3" key="1">
    <citation type="submission" date="2015-05" db="EMBL/GenBank/DDBJ databases">
        <title>Evolution of Trichinella species and genotypes.</title>
        <authorList>
            <person name="Korhonen P.K."/>
            <person name="Edoardo P."/>
            <person name="Giuseppe L.R."/>
            <person name="Gasser R.B."/>
        </authorList>
    </citation>
    <scope>NUCLEOTIDE SEQUENCE [LARGE SCALE GENOMIC DNA]</scope>
    <source>
        <strain evidence="2">ISS10</strain>
    </source>
</reference>
<organism evidence="2 3">
    <name type="scientific">Trichinella nativa</name>
    <dbReference type="NCBI Taxonomy" id="6335"/>
    <lineage>
        <taxon>Eukaryota</taxon>
        <taxon>Metazoa</taxon>
        <taxon>Ecdysozoa</taxon>
        <taxon>Nematoda</taxon>
        <taxon>Enoplea</taxon>
        <taxon>Dorylaimia</taxon>
        <taxon>Trichinellida</taxon>
        <taxon>Trichinellidae</taxon>
        <taxon>Trichinella</taxon>
    </lineage>
</organism>
<feature type="compositionally biased region" description="Basic and acidic residues" evidence="1">
    <location>
        <begin position="8"/>
        <end position="23"/>
    </location>
</feature>
<comment type="caution">
    <text evidence="2">The sequence shown here is derived from an EMBL/GenBank/DDBJ whole genome shotgun (WGS) entry which is preliminary data.</text>
</comment>
<dbReference type="STRING" id="6335.A0A0V1KPI3"/>
<name>A0A0V1KPI3_9BILA</name>
<evidence type="ECO:0000313" key="3">
    <source>
        <dbReference type="Proteomes" id="UP000054721"/>
    </source>
</evidence>
<gene>
    <name evidence="2" type="ORF">T02_5804</name>
</gene>
<sequence length="263" mass="29438">MTTMKDQIAVEDHRSSGDSKTPDHAVLLAKSTTRKNILLQTANAFIENEDGERQMVMCLLDSGCQQSLVRKKIADLIGLKGHPEHVKITRLRDSCGQPLCVPTICKLSANPNLKDWKYLQSFDLADQFPRPAAEIGVLIGMDFYHKFATNDTIKGGENGPHAMESALRWILSGPIATNADEGVVILDSMGIQEPSDEVHDTNSFLKGSIHYDGSRYVVELPWINNVKMLRDNFELAWTRLQQTERAMLKNPDVATAYRQTLKD</sequence>
<proteinExistence type="predicted"/>